<dbReference type="UniPathway" id="UPA00344"/>
<dbReference type="OrthoDB" id="9804758at2"/>
<evidence type="ECO:0000256" key="6">
    <source>
        <dbReference type="ARBA" id="ARBA00022679"/>
    </source>
</evidence>
<proteinExistence type="inferred from homology"/>
<keyword evidence="14" id="KW-1185">Reference proteome</keyword>
<protein>
    <recommendedName>
        <fullName evidence="11">Molybdopterin molybdenumtransferase</fullName>
        <ecNumber evidence="11">2.10.1.1</ecNumber>
    </recommendedName>
</protein>
<dbReference type="SUPFAM" id="SSF53218">
    <property type="entry name" value="Molybdenum cofactor biosynthesis proteins"/>
    <property type="match status" value="1"/>
</dbReference>
<name>A0A6L3T2G9_9HYPH</name>
<keyword evidence="6 11" id="KW-0808">Transferase</keyword>
<evidence type="ECO:0000256" key="1">
    <source>
        <dbReference type="ARBA" id="ARBA00001946"/>
    </source>
</evidence>
<comment type="cofactor">
    <cofactor evidence="1 11">
        <name>Mg(2+)</name>
        <dbReference type="ChEBI" id="CHEBI:18420"/>
    </cofactor>
</comment>
<dbReference type="GO" id="GO:0005829">
    <property type="term" value="C:cytosol"/>
    <property type="evidence" value="ECO:0007669"/>
    <property type="project" value="TreeGrafter"/>
</dbReference>
<comment type="caution">
    <text evidence="13">The sequence shown here is derived from an EMBL/GenBank/DDBJ whole genome shotgun (WGS) entry which is preliminary data.</text>
</comment>
<evidence type="ECO:0000256" key="4">
    <source>
        <dbReference type="ARBA" id="ARBA00010763"/>
    </source>
</evidence>
<dbReference type="EMBL" id="VZZK01000003">
    <property type="protein sequence ID" value="KAB1080932.1"/>
    <property type="molecule type" value="Genomic_DNA"/>
</dbReference>
<dbReference type="Pfam" id="PF03454">
    <property type="entry name" value="MoeA_C"/>
    <property type="match status" value="1"/>
</dbReference>
<dbReference type="EC" id="2.10.1.1" evidence="11"/>
<dbReference type="GO" id="GO:0061599">
    <property type="term" value="F:molybdopterin molybdotransferase activity"/>
    <property type="evidence" value="ECO:0007669"/>
    <property type="project" value="UniProtKB-UniRule"/>
</dbReference>
<sequence>MSGLLPVADALARILASVERPVETENLPITAAGRRTLSADLAARRTQPPFAASAMDGYAVRSGDVAQVPASLRLTGTSAAGHGFAGSLGPGETVRIFTGAPVPDGADAILIQENADAEGDRVLAREPVTPDRFIRRRGLDFHEGDVLLRAGETLDARRLALAAASGHVEIPVRRRPRVAILATGDELVSPGQPAAWDQIIASNALALAELVRASGGEAIDLGIAADNLPALASAFQRAREAGADLLVTLGGASVGDHDLVQSALRGEGLELAFWRIALRPGKPLMHGRLRDMLVIGLPGNPVSAIVCGILFVVPAIRAMLGDPAAGADRSEPARLGRALAANDGRADYLRARLETAPDRLPVVYPEERQDSSMLSTLGHAEALLVRPPHAEAAEAGAACRIIRLDRGLL</sequence>
<dbReference type="PANTHER" id="PTHR10192:SF5">
    <property type="entry name" value="GEPHYRIN"/>
    <property type="match status" value="1"/>
</dbReference>
<dbReference type="SUPFAM" id="SSF63867">
    <property type="entry name" value="MoeA C-terminal domain-like"/>
    <property type="match status" value="1"/>
</dbReference>
<dbReference type="GO" id="GO:0046872">
    <property type="term" value="F:metal ion binding"/>
    <property type="evidence" value="ECO:0007669"/>
    <property type="project" value="UniProtKB-UniRule"/>
</dbReference>
<dbReference type="Proteomes" id="UP000474159">
    <property type="component" value="Unassembled WGS sequence"/>
</dbReference>
<evidence type="ECO:0000256" key="5">
    <source>
        <dbReference type="ARBA" id="ARBA00022505"/>
    </source>
</evidence>
<dbReference type="InterPro" id="IPR036425">
    <property type="entry name" value="MoaB/Mog-like_dom_sf"/>
</dbReference>
<comment type="similarity">
    <text evidence="4 11">Belongs to the MoeA family.</text>
</comment>
<dbReference type="InterPro" id="IPR038987">
    <property type="entry name" value="MoeA-like"/>
</dbReference>
<dbReference type="CDD" id="cd00887">
    <property type="entry name" value="MoeA"/>
    <property type="match status" value="1"/>
</dbReference>
<evidence type="ECO:0000256" key="9">
    <source>
        <dbReference type="ARBA" id="ARBA00023150"/>
    </source>
</evidence>
<feature type="domain" description="MoaB/Mog" evidence="12">
    <location>
        <begin position="179"/>
        <end position="318"/>
    </location>
</feature>
<keyword evidence="8 11" id="KW-0460">Magnesium</keyword>
<gene>
    <name evidence="13" type="ORF">F6X53_04425</name>
</gene>
<evidence type="ECO:0000313" key="14">
    <source>
        <dbReference type="Proteomes" id="UP000474159"/>
    </source>
</evidence>
<keyword evidence="5 11" id="KW-0500">Molybdenum</keyword>
<dbReference type="RefSeq" id="WP_150997601.1">
    <property type="nucleotide sequence ID" value="NZ_BPQY01000177.1"/>
</dbReference>
<dbReference type="Gene3D" id="3.40.980.10">
    <property type="entry name" value="MoaB/Mog-like domain"/>
    <property type="match status" value="1"/>
</dbReference>
<evidence type="ECO:0000256" key="8">
    <source>
        <dbReference type="ARBA" id="ARBA00022842"/>
    </source>
</evidence>
<evidence type="ECO:0000256" key="2">
    <source>
        <dbReference type="ARBA" id="ARBA00002901"/>
    </source>
</evidence>
<dbReference type="AlphaFoldDB" id="A0A6L3T2G9"/>
<dbReference type="Pfam" id="PF00994">
    <property type="entry name" value="MoCF_biosynth"/>
    <property type="match status" value="1"/>
</dbReference>
<evidence type="ECO:0000256" key="11">
    <source>
        <dbReference type="RuleBase" id="RU365090"/>
    </source>
</evidence>
<dbReference type="InterPro" id="IPR005110">
    <property type="entry name" value="MoeA_linker/N"/>
</dbReference>
<evidence type="ECO:0000259" key="12">
    <source>
        <dbReference type="SMART" id="SM00852"/>
    </source>
</evidence>
<evidence type="ECO:0000313" key="13">
    <source>
        <dbReference type="EMBL" id="KAB1080932.1"/>
    </source>
</evidence>
<evidence type="ECO:0000256" key="7">
    <source>
        <dbReference type="ARBA" id="ARBA00022723"/>
    </source>
</evidence>
<dbReference type="Gene3D" id="2.170.190.11">
    <property type="entry name" value="Molybdopterin biosynthesis moea protein, domain 3"/>
    <property type="match status" value="1"/>
</dbReference>
<dbReference type="Gene3D" id="2.40.340.10">
    <property type="entry name" value="MoeA, C-terminal, domain IV"/>
    <property type="match status" value="1"/>
</dbReference>
<dbReference type="InterPro" id="IPR036135">
    <property type="entry name" value="MoeA_linker/N_sf"/>
</dbReference>
<comment type="catalytic activity">
    <reaction evidence="10">
        <text>adenylyl-molybdopterin + molybdate = Mo-molybdopterin + AMP + H(+)</text>
        <dbReference type="Rhea" id="RHEA:35047"/>
        <dbReference type="ChEBI" id="CHEBI:15378"/>
        <dbReference type="ChEBI" id="CHEBI:36264"/>
        <dbReference type="ChEBI" id="CHEBI:62727"/>
        <dbReference type="ChEBI" id="CHEBI:71302"/>
        <dbReference type="ChEBI" id="CHEBI:456215"/>
        <dbReference type="EC" id="2.10.1.1"/>
    </reaction>
</comment>
<dbReference type="InterPro" id="IPR001453">
    <property type="entry name" value="MoaB/Mog_dom"/>
</dbReference>
<dbReference type="FunFam" id="3.40.980.10:FF:000004">
    <property type="entry name" value="Molybdopterin molybdenumtransferase"/>
    <property type="match status" value="1"/>
</dbReference>
<evidence type="ECO:0000256" key="10">
    <source>
        <dbReference type="ARBA" id="ARBA00047317"/>
    </source>
</evidence>
<dbReference type="Pfam" id="PF03453">
    <property type="entry name" value="MoeA_N"/>
    <property type="match status" value="1"/>
</dbReference>
<dbReference type="InterPro" id="IPR005111">
    <property type="entry name" value="MoeA_C_domain_IV"/>
</dbReference>
<keyword evidence="9 11" id="KW-0501">Molybdenum cofactor biosynthesis</keyword>
<dbReference type="Gene3D" id="3.90.105.10">
    <property type="entry name" value="Molybdopterin biosynthesis moea protein, domain 2"/>
    <property type="match status" value="1"/>
</dbReference>
<reference evidence="13 14" key="1">
    <citation type="submission" date="2019-09" db="EMBL/GenBank/DDBJ databases">
        <title>YIM 48816 draft genome.</title>
        <authorList>
            <person name="Jiang L."/>
        </authorList>
    </citation>
    <scope>NUCLEOTIDE SEQUENCE [LARGE SCALE GENOMIC DNA]</scope>
    <source>
        <strain evidence="13 14">YIM 48816</strain>
    </source>
</reference>
<dbReference type="InterPro" id="IPR036688">
    <property type="entry name" value="MoeA_C_domain_IV_sf"/>
</dbReference>
<evidence type="ECO:0000256" key="3">
    <source>
        <dbReference type="ARBA" id="ARBA00005046"/>
    </source>
</evidence>
<accession>A0A6L3T2G9</accession>
<dbReference type="PANTHER" id="PTHR10192">
    <property type="entry name" value="MOLYBDOPTERIN BIOSYNTHESIS PROTEIN"/>
    <property type="match status" value="1"/>
</dbReference>
<keyword evidence="7 11" id="KW-0479">Metal-binding</keyword>
<comment type="pathway">
    <text evidence="3 11">Cofactor biosynthesis; molybdopterin biosynthesis.</text>
</comment>
<dbReference type="NCBIfam" id="NF045515">
    <property type="entry name" value="Glp_gephyrin"/>
    <property type="match status" value="1"/>
</dbReference>
<organism evidence="13 14">
    <name type="scientific">Methylobacterium soli</name>
    <dbReference type="NCBI Taxonomy" id="553447"/>
    <lineage>
        <taxon>Bacteria</taxon>
        <taxon>Pseudomonadati</taxon>
        <taxon>Pseudomonadota</taxon>
        <taxon>Alphaproteobacteria</taxon>
        <taxon>Hyphomicrobiales</taxon>
        <taxon>Methylobacteriaceae</taxon>
        <taxon>Methylobacterium</taxon>
    </lineage>
</organism>
<dbReference type="GO" id="GO:0006777">
    <property type="term" value="P:Mo-molybdopterin cofactor biosynthetic process"/>
    <property type="evidence" value="ECO:0007669"/>
    <property type="project" value="UniProtKB-UniRule"/>
</dbReference>
<dbReference type="SMART" id="SM00852">
    <property type="entry name" value="MoCF_biosynth"/>
    <property type="match status" value="1"/>
</dbReference>
<comment type="function">
    <text evidence="2 11">Catalyzes the insertion of molybdate into adenylated molybdopterin with the concomitant release of AMP.</text>
</comment>
<dbReference type="SUPFAM" id="SSF63882">
    <property type="entry name" value="MoeA N-terminal region -like"/>
    <property type="match status" value="1"/>
</dbReference>